<comment type="caution">
    <text evidence="1">The sequence shown here is derived from an EMBL/GenBank/DDBJ whole genome shotgun (WGS) entry which is preliminary data.</text>
</comment>
<dbReference type="EMBL" id="BLLF01000554">
    <property type="protein sequence ID" value="GFH12912.1"/>
    <property type="molecule type" value="Genomic_DNA"/>
</dbReference>
<proteinExistence type="predicted"/>
<evidence type="ECO:0000313" key="1">
    <source>
        <dbReference type="EMBL" id="GFH12912.1"/>
    </source>
</evidence>
<sequence length="33" mass="3362">MAVRSLAAAASCPAVEAALMGILQFTQLDPDLS</sequence>
<evidence type="ECO:0000313" key="2">
    <source>
        <dbReference type="Proteomes" id="UP000485058"/>
    </source>
</evidence>
<gene>
    <name evidence="1" type="ORF">HaLaN_08693</name>
</gene>
<dbReference type="Proteomes" id="UP000485058">
    <property type="component" value="Unassembled WGS sequence"/>
</dbReference>
<protein>
    <submittedName>
        <fullName evidence="1">Uncharacterized protein</fullName>
    </submittedName>
</protein>
<keyword evidence="2" id="KW-1185">Reference proteome</keyword>
<dbReference type="AlphaFoldDB" id="A0A699ZBS6"/>
<accession>A0A699ZBS6</accession>
<name>A0A699ZBS6_HAELA</name>
<organism evidence="1 2">
    <name type="scientific">Haematococcus lacustris</name>
    <name type="common">Green alga</name>
    <name type="synonym">Haematococcus pluvialis</name>
    <dbReference type="NCBI Taxonomy" id="44745"/>
    <lineage>
        <taxon>Eukaryota</taxon>
        <taxon>Viridiplantae</taxon>
        <taxon>Chlorophyta</taxon>
        <taxon>core chlorophytes</taxon>
        <taxon>Chlorophyceae</taxon>
        <taxon>CS clade</taxon>
        <taxon>Chlamydomonadales</taxon>
        <taxon>Haematococcaceae</taxon>
        <taxon>Haematococcus</taxon>
    </lineage>
</organism>
<reference evidence="1 2" key="1">
    <citation type="submission" date="2020-02" db="EMBL/GenBank/DDBJ databases">
        <title>Draft genome sequence of Haematococcus lacustris strain NIES-144.</title>
        <authorList>
            <person name="Morimoto D."/>
            <person name="Nakagawa S."/>
            <person name="Yoshida T."/>
            <person name="Sawayama S."/>
        </authorList>
    </citation>
    <scope>NUCLEOTIDE SEQUENCE [LARGE SCALE GENOMIC DNA]</scope>
    <source>
        <strain evidence="1 2">NIES-144</strain>
    </source>
</reference>